<dbReference type="GO" id="GO:0006886">
    <property type="term" value="P:intracellular protein transport"/>
    <property type="evidence" value="ECO:0007669"/>
    <property type="project" value="UniProtKB-UniRule"/>
</dbReference>
<evidence type="ECO:0000313" key="15">
    <source>
        <dbReference type="Proteomes" id="UP000472277"/>
    </source>
</evidence>
<comment type="function">
    <text evidence="10">Component of the adaptor protein complex 2 (AP-2). Adaptor protein complexes function in protein transport via transport vesicles in different membrane traffic pathways. Adaptor protein complexes are vesicle coat components and appear to be involved in cargo selection and vesicle formation. AP-2 is involved in clathrin-dependent endocytosis in which cargo proteins are incorporated into vesicles surrounded by clathrin (clathrin-coated vesicles, CCVs) which are destined for fusion with the early endosome. The clathrin lattice serves as a mechanical scaffold but is itself unable to bind directly to membrane components. Clathrin-associated adaptor protein (AP) complexes which can bind directly to both the clathrin lattice and to the lipid and protein components of membranes are considered to be the major clathrin adaptors contributing the CCV formation. AP-2 also serves as a cargo receptor to selectively sort the membrane proteins involved in receptor-mediated endocytosis. AP-2 seems to play a role in the recycling of synaptic vesicle membranes from the presynaptic surface. AP-2 recognizes Y-X-X-[FILMV] (Y-X-X-Phi) and [ED]-X-X-X-L-[LI] endocytosis signal motifs within the cytosolic tails of transmembrane cargo molecules. AP-2 may also play a role in maintaining normal post-endocytic trafficking through the ARF6-regulated, non-clathrin pathway. The AP-2 alpha subunit binds polyphosphoinositide-containing lipids, positioning AP-2 on the membrane. The AP-2 alpha subunit acts via its C-terminal appendage domain as a scaffolding platform for endocytic accessory proteins. The AP-2 alpha and AP-2 sigma subunits are thought to contribute to the recognition of the [ED]-X-X-X-L-[LI] motif.</text>
</comment>
<keyword evidence="15" id="KW-1185">Reference proteome</keyword>
<dbReference type="InterPro" id="IPR008152">
    <property type="entry name" value="Clathrin_a/b/g-adaptin_app_Ig"/>
</dbReference>
<keyword evidence="5" id="KW-1003">Cell membrane</keyword>
<dbReference type="Gene3D" id="1.25.10.10">
    <property type="entry name" value="Leucine-rich Repeat Variant"/>
    <property type="match status" value="1"/>
</dbReference>
<dbReference type="InterPro" id="IPR013041">
    <property type="entry name" value="Clathrin_app_Ig-like_sf"/>
</dbReference>
<dbReference type="GO" id="GO:0035615">
    <property type="term" value="F:clathrin adaptor activity"/>
    <property type="evidence" value="ECO:0007669"/>
    <property type="project" value="InterPro"/>
</dbReference>
<name>A0A674A3T0_SALTR</name>
<keyword evidence="7 10" id="KW-0653">Protein transport</keyword>
<feature type="compositionally biased region" description="Low complexity" evidence="12">
    <location>
        <begin position="709"/>
        <end position="720"/>
    </location>
</feature>
<dbReference type="Proteomes" id="UP000472277">
    <property type="component" value="Chromosome 32"/>
</dbReference>
<evidence type="ECO:0000256" key="4">
    <source>
        <dbReference type="ARBA" id="ARBA00022448"/>
    </source>
</evidence>
<feature type="binding site" evidence="11">
    <location>
        <position position="53"/>
    </location>
    <ligand>
        <name>a 1,2-diacyl-sn-glycero-3-phospho-(1D-myo-inositol-3,4,5-trisphosphate)</name>
        <dbReference type="ChEBI" id="CHEBI:57836"/>
    </ligand>
</feature>
<evidence type="ECO:0000256" key="1">
    <source>
        <dbReference type="ARBA" id="ARBA00004236"/>
    </source>
</evidence>
<gene>
    <name evidence="14" type="primary">AP2A1</name>
    <name evidence="14" type="synonym">ap2a1</name>
</gene>
<evidence type="ECO:0000259" key="13">
    <source>
        <dbReference type="SMART" id="SM00809"/>
    </source>
</evidence>
<dbReference type="Pfam" id="PF01602">
    <property type="entry name" value="Adaptin_N"/>
    <property type="match status" value="1"/>
</dbReference>
<dbReference type="PIRSF" id="PIRSF037091">
    <property type="entry name" value="AP2_complex_alpha"/>
    <property type="match status" value="1"/>
</dbReference>
<evidence type="ECO:0000256" key="7">
    <source>
        <dbReference type="ARBA" id="ARBA00022927"/>
    </source>
</evidence>
<dbReference type="PANTHER" id="PTHR22780">
    <property type="entry name" value="ADAPTIN, ALPHA/GAMMA/EPSILON"/>
    <property type="match status" value="1"/>
</dbReference>
<dbReference type="InterPro" id="IPR009028">
    <property type="entry name" value="Coatomer/calthrin_app_sub_C"/>
</dbReference>
<comment type="subcellular location">
    <subcellularLocation>
        <location evidence="1">Cell membrane</location>
    </subcellularLocation>
    <subcellularLocation>
        <location evidence="2">Membrane</location>
        <location evidence="2">Coated pit</location>
        <topology evidence="2">Peripheral membrane protein</topology>
        <orientation evidence="2">Cytoplasmic side</orientation>
    </subcellularLocation>
</comment>
<sequence length="967" mass="106659">MPAVSKGDGMRGLAVFISDIRNCKSKEAEIKRINKELANIRSKFKGDKALDGYSKKKYVCKLLFIFLLGHDIDFGHMEAVNLLSSNKYTEKQIGYLFISVLVNSNSELIRLINNAIKNDLSSRNPTFMCLALHCIANVGSREMAEAFAGEIPRILVAGDTMDSVKQSAALCLLRLYKASPDLVLMGEWTSRVVHLLNDQHMGVVTAAISLITCLSSKNPDEFKTCVSLAVSRLSRVCVRIVSSASTDLQDYTYYFVPAPWLSCKLLRLLQCYPPPEDGAVKGRLVECLETILNKAQEPPKSKKVQHSNAKNAILFEAISLIIHYDSEPNLLVRACNQLGQFLQHRETNLRYLALESMCTLASSEFSHEAVKTHIETVINALKTERDVSVRQRAADLLYAMCDRSNAKQIVAEMLSYLETADYSIREEMVLKVAILAEKYAVDYSWYVDTILNLIRIAGDYVSEEVWYRVIQIVINRDDVQGYAAKTVFEALQAPACHENMVKVGGYILGEFGNLIAGDPRSSPLVQFNLLHSKFHLCSVPTRALLLSAYIKFINLFPETKATIQEVLRSDSQIRNSDVELQQRAVEYLKLSSIASTDVLATVLEEMPPFPERESSILAKLKKKKGPGAVSVELEDGKERGELNGGGDRGGQAESPNISSTPSPSADLLGLRSAAPVSGAAPSAGSLLVDVFSEAGPAASSAGVNDDGFLSSAPPSAASEDPAPPLPESDELLNKFVCKNNGVLFENQLLQIGIKSEYRQNLGRMYLFYGNKTSVQFVSFSTTVSCPGELQSHILQLLFTKTVEPLVEGGAQVQQVINIECLTDFIDAPLLNIKFRYGGALQNISLKLPVTINKFFQPTEMAAADFFQRWKQLSQPQQEAQKIFKASHGMDTEVLKAKLLGLGTALLENVDPNPENYVCAGVIQTKAQQVGCLLRLEPNAQAQMYRLTLRSSKDTVSQRVCDLLAEQF</sequence>
<dbReference type="FunFam" id="3.30.310.10:FF:000004">
    <property type="entry name" value="AP-2 complex subunit alpha"/>
    <property type="match status" value="1"/>
</dbReference>
<feature type="region of interest" description="Disordered" evidence="12">
    <location>
        <begin position="705"/>
        <end position="725"/>
    </location>
</feature>
<dbReference type="GO" id="GO:0030122">
    <property type="term" value="C:AP-2 adaptor complex"/>
    <property type="evidence" value="ECO:0007669"/>
    <property type="project" value="InterPro"/>
</dbReference>
<keyword evidence="9 10" id="KW-0168">Coated pit</keyword>
<evidence type="ECO:0000256" key="11">
    <source>
        <dbReference type="PIRSR" id="PIRSR037091-1"/>
    </source>
</evidence>
<evidence type="ECO:0000256" key="5">
    <source>
        <dbReference type="ARBA" id="ARBA00022475"/>
    </source>
</evidence>
<dbReference type="SMART" id="SM00809">
    <property type="entry name" value="Alpha_adaptinC2"/>
    <property type="match status" value="1"/>
</dbReference>
<reference evidence="14" key="1">
    <citation type="submission" date="2025-08" db="UniProtKB">
        <authorList>
            <consortium name="Ensembl"/>
        </authorList>
    </citation>
    <scope>IDENTIFICATION</scope>
</reference>
<feature type="binding site" evidence="11">
    <location>
        <begin position="57"/>
        <end position="61"/>
    </location>
    <ligand>
        <name>a 1,2-diacyl-sn-glycero-3-phospho-(1D-myo-inositol-3,4,5-trisphosphate)</name>
        <dbReference type="ChEBI" id="CHEBI:57836"/>
    </ligand>
</feature>
<organism evidence="14 15">
    <name type="scientific">Salmo trutta</name>
    <name type="common">Brown trout</name>
    <dbReference type="NCBI Taxonomy" id="8032"/>
    <lineage>
        <taxon>Eukaryota</taxon>
        <taxon>Metazoa</taxon>
        <taxon>Chordata</taxon>
        <taxon>Craniata</taxon>
        <taxon>Vertebrata</taxon>
        <taxon>Euteleostomi</taxon>
        <taxon>Actinopterygii</taxon>
        <taxon>Neopterygii</taxon>
        <taxon>Teleostei</taxon>
        <taxon>Protacanthopterygii</taxon>
        <taxon>Salmoniformes</taxon>
        <taxon>Salmonidae</taxon>
        <taxon>Salmoninae</taxon>
        <taxon>Salmo</taxon>
    </lineage>
</organism>
<dbReference type="InterPro" id="IPR017104">
    <property type="entry name" value="AP2_complex_asu"/>
</dbReference>
<dbReference type="Gene3D" id="2.60.40.1230">
    <property type="match status" value="1"/>
</dbReference>
<dbReference type="Gene3D" id="3.30.310.10">
    <property type="entry name" value="TATA-Binding Protein"/>
    <property type="match status" value="1"/>
</dbReference>
<dbReference type="InterPro" id="IPR012295">
    <property type="entry name" value="TBP_dom_sf"/>
</dbReference>
<proteinExistence type="inferred from homology"/>
<feature type="binding site" evidence="11">
    <location>
        <begin position="11"/>
        <end position="12"/>
    </location>
    <ligand>
        <name>a 1,2-diacyl-sn-glycero-3-phospho-(1D-myo-inositol-3,4,5-trisphosphate)</name>
        <dbReference type="ChEBI" id="CHEBI:57836"/>
    </ligand>
</feature>
<accession>A0A674A3T0</accession>
<dbReference type="SUPFAM" id="SSF49348">
    <property type="entry name" value="Clathrin adaptor appendage domain"/>
    <property type="match status" value="1"/>
</dbReference>
<comment type="similarity">
    <text evidence="3 10">Belongs to the adaptor complexes large subunit family.</text>
</comment>
<dbReference type="GeneTree" id="ENSGT00950000182838"/>
<dbReference type="GO" id="GO:0072583">
    <property type="term" value="P:clathrin-dependent endocytosis"/>
    <property type="evidence" value="ECO:0007669"/>
    <property type="project" value="InterPro"/>
</dbReference>
<keyword evidence="4 10" id="KW-0813">Transport</keyword>
<evidence type="ECO:0000256" key="10">
    <source>
        <dbReference type="PIRNR" id="PIRNR037091"/>
    </source>
</evidence>
<dbReference type="InterPro" id="IPR016024">
    <property type="entry name" value="ARM-type_fold"/>
</dbReference>
<dbReference type="InterPro" id="IPR011989">
    <property type="entry name" value="ARM-like"/>
</dbReference>
<feature type="compositionally biased region" description="Polar residues" evidence="12">
    <location>
        <begin position="653"/>
        <end position="663"/>
    </location>
</feature>
<dbReference type="FunFam" id="2.60.40.1230:FF:000003">
    <property type="entry name" value="AP-2 complex subunit alpha"/>
    <property type="match status" value="1"/>
</dbReference>
<evidence type="ECO:0000256" key="6">
    <source>
        <dbReference type="ARBA" id="ARBA00022583"/>
    </source>
</evidence>
<feature type="region of interest" description="Disordered" evidence="12">
    <location>
        <begin position="627"/>
        <end position="668"/>
    </location>
</feature>
<dbReference type="Pfam" id="PF02883">
    <property type="entry name" value="Alpha_adaptinC2"/>
    <property type="match status" value="1"/>
</dbReference>
<protein>
    <recommendedName>
        <fullName evidence="10">AP-2 complex subunit alpha</fullName>
    </recommendedName>
</protein>
<dbReference type="Pfam" id="PF02296">
    <property type="entry name" value="Alpha_adaptin_C"/>
    <property type="match status" value="1"/>
</dbReference>
<keyword evidence="6 10" id="KW-0254">Endocytosis</keyword>
<reference evidence="14" key="2">
    <citation type="submission" date="2025-09" db="UniProtKB">
        <authorList>
            <consortium name="Ensembl"/>
        </authorList>
    </citation>
    <scope>IDENTIFICATION</scope>
</reference>
<dbReference type="InterPro" id="IPR003164">
    <property type="entry name" value="Clathrin_a-adaptin_app_sub_C"/>
</dbReference>
<evidence type="ECO:0000313" key="14">
    <source>
        <dbReference type="Ensembl" id="ENSSTUP00000054144.1"/>
    </source>
</evidence>
<dbReference type="AlphaFoldDB" id="A0A674A3T0"/>
<evidence type="ECO:0000256" key="8">
    <source>
        <dbReference type="ARBA" id="ARBA00023136"/>
    </source>
</evidence>
<dbReference type="Ensembl" id="ENSSTUT00000056624.1">
    <property type="protein sequence ID" value="ENSSTUP00000054144.1"/>
    <property type="gene ID" value="ENSSTUG00000022231.1"/>
</dbReference>
<feature type="binding site" evidence="11">
    <location>
        <position position="43"/>
    </location>
    <ligand>
        <name>a 1,2-diacyl-sn-glycero-3-phospho-(1D-myo-inositol-3,4,5-trisphosphate)</name>
        <dbReference type="ChEBI" id="CHEBI:57836"/>
    </ligand>
</feature>
<dbReference type="InterPro" id="IPR050840">
    <property type="entry name" value="Adaptor_Complx_Large_Subunit"/>
</dbReference>
<keyword evidence="8 10" id="KW-0472">Membrane</keyword>
<evidence type="ECO:0000256" key="2">
    <source>
        <dbReference type="ARBA" id="ARBA00004277"/>
    </source>
</evidence>
<evidence type="ECO:0000256" key="3">
    <source>
        <dbReference type="ARBA" id="ARBA00006613"/>
    </source>
</evidence>
<dbReference type="InterPro" id="IPR002553">
    <property type="entry name" value="Clathrin/coatomer_adapt-like_N"/>
</dbReference>
<dbReference type="SUPFAM" id="SSF55711">
    <property type="entry name" value="Subdomain of clathrin and coatomer appendage domain"/>
    <property type="match status" value="1"/>
</dbReference>
<evidence type="ECO:0000256" key="12">
    <source>
        <dbReference type="SAM" id="MobiDB-lite"/>
    </source>
</evidence>
<dbReference type="SUPFAM" id="SSF48371">
    <property type="entry name" value="ARM repeat"/>
    <property type="match status" value="1"/>
</dbReference>
<feature type="domain" description="Clathrin adaptor alpha/beta/gamma-adaptin appendage Ig-like subdomain" evidence="13">
    <location>
        <begin position="733"/>
        <end position="848"/>
    </location>
</feature>
<evidence type="ECO:0000256" key="9">
    <source>
        <dbReference type="ARBA" id="ARBA00023176"/>
    </source>
</evidence>
<comment type="subunit">
    <text evidence="10">Adaptor protein complex 2 (AP-2) is a heterotetramer composed of two large adaptins (alpha-type subunit AP2A1 or AP2A2 and beta-type subunit AP2B1), a medium adaptin (mu-type subunit AP2M1) and a small adaptin (sigma-type subunit AP2S1).</text>
</comment>
<dbReference type="FunFam" id="1.25.10.10:FF:000020">
    <property type="entry name" value="AP-2 complex subunit alpha"/>
    <property type="match status" value="1"/>
</dbReference>